<proteinExistence type="predicted"/>
<organism evidence="1 2">
    <name type="scientific">Corynebacterium cystitidis DSM 20524</name>
    <dbReference type="NCBI Taxonomy" id="1121357"/>
    <lineage>
        <taxon>Bacteria</taxon>
        <taxon>Bacillati</taxon>
        <taxon>Actinomycetota</taxon>
        <taxon>Actinomycetes</taxon>
        <taxon>Mycobacteriales</taxon>
        <taxon>Corynebacteriaceae</taxon>
        <taxon>Corynebacterium</taxon>
    </lineage>
</organism>
<evidence type="ECO:0000313" key="1">
    <source>
        <dbReference type="EMBL" id="SES15966.1"/>
    </source>
</evidence>
<evidence type="ECO:0000313" key="2">
    <source>
        <dbReference type="Proteomes" id="UP000198929"/>
    </source>
</evidence>
<dbReference type="AlphaFoldDB" id="A0A1H9V2K5"/>
<name>A0A1H9V2K5_9CORY</name>
<accession>A0A1H9V2K5</accession>
<dbReference type="Pfam" id="PF14103">
    <property type="entry name" value="DUF4276"/>
    <property type="match status" value="1"/>
</dbReference>
<gene>
    <name evidence="1" type="ORF">SAMN05661109_02037</name>
</gene>
<dbReference type="EMBL" id="FOGQ01000010">
    <property type="protein sequence ID" value="SES15966.1"/>
    <property type="molecule type" value="Genomic_DNA"/>
</dbReference>
<dbReference type="RefSeq" id="WP_092259823.1">
    <property type="nucleotide sequence ID" value="NZ_CP047199.1"/>
</dbReference>
<protein>
    <recommendedName>
        <fullName evidence="3">DUF4276 family protein</fullName>
    </recommendedName>
</protein>
<reference evidence="2" key="1">
    <citation type="submission" date="2016-10" db="EMBL/GenBank/DDBJ databases">
        <authorList>
            <person name="Varghese N."/>
            <person name="Submissions S."/>
        </authorList>
    </citation>
    <scope>NUCLEOTIDE SEQUENCE [LARGE SCALE GENOMIC DNA]</scope>
    <source>
        <strain evidence="2">DSM 20524</strain>
    </source>
</reference>
<sequence length="225" mass="25373">MSHRQIAIICEGQTEQAFTEQILGPYLAQRCYGRNIILDVCPTIVHTGVLASGAIAKGGGDWPKWKDRIQKILGGSHWTVVTMMMDYYGCPKNIPGLTGKHSATEVEQLIRAEFSDHRLLPNVIQYEFETLIWAALRKHPKGQGFDCFIQEAENLAQRYEPEEINSNPETAPSKRLAAVTGHGVKPYRKIVDSQRILGEVDFNDVVELCPRFKSWTDRLVEECCA</sequence>
<evidence type="ECO:0008006" key="3">
    <source>
        <dbReference type="Google" id="ProtNLM"/>
    </source>
</evidence>
<dbReference type="Proteomes" id="UP000198929">
    <property type="component" value="Unassembled WGS sequence"/>
</dbReference>
<keyword evidence="2" id="KW-1185">Reference proteome</keyword>
<dbReference type="STRING" id="1121357.SAMN05661109_02037"/>
<dbReference type="InterPro" id="IPR025455">
    <property type="entry name" value="DUF4276"/>
</dbReference>